<name>A0A645FSR9_9ZZZZ</name>
<proteinExistence type="predicted"/>
<reference evidence="1" key="1">
    <citation type="submission" date="2019-08" db="EMBL/GenBank/DDBJ databases">
        <authorList>
            <person name="Kucharzyk K."/>
            <person name="Murdoch R.W."/>
            <person name="Higgins S."/>
            <person name="Loffler F."/>
        </authorList>
    </citation>
    <scope>NUCLEOTIDE SEQUENCE</scope>
</reference>
<organism evidence="1">
    <name type="scientific">bioreactor metagenome</name>
    <dbReference type="NCBI Taxonomy" id="1076179"/>
    <lineage>
        <taxon>unclassified sequences</taxon>
        <taxon>metagenomes</taxon>
        <taxon>ecological metagenomes</taxon>
    </lineage>
</organism>
<dbReference type="EMBL" id="VSSQ01061934">
    <property type="protein sequence ID" value="MPN15224.1"/>
    <property type="molecule type" value="Genomic_DNA"/>
</dbReference>
<protein>
    <submittedName>
        <fullName evidence="1">Uncharacterized protein</fullName>
    </submittedName>
</protein>
<dbReference type="AlphaFoldDB" id="A0A645FSR9"/>
<gene>
    <name evidence="1" type="ORF">SDC9_162554</name>
</gene>
<accession>A0A645FSR9</accession>
<evidence type="ECO:0000313" key="1">
    <source>
        <dbReference type="EMBL" id="MPN15224.1"/>
    </source>
</evidence>
<sequence length="70" mass="8306">MALIRANGLKPEPQRSWYVFTSMPKNMLEKTIILIVKRMRKILLMGNMELINWQQHGMHLLIGIMKLVMR</sequence>
<comment type="caution">
    <text evidence="1">The sequence shown here is derived from an EMBL/GenBank/DDBJ whole genome shotgun (WGS) entry which is preliminary data.</text>
</comment>